<evidence type="ECO:0000256" key="1">
    <source>
        <dbReference type="ARBA" id="ARBA00023125"/>
    </source>
</evidence>
<reference evidence="4 5" key="1">
    <citation type="submission" date="2020-07" db="EMBL/GenBank/DDBJ databases">
        <authorList>
            <person name="Feng H."/>
        </authorList>
    </citation>
    <scope>NUCLEOTIDE SEQUENCE [LARGE SCALE GENOMIC DNA]</scope>
    <source>
        <strain evidence="5">s-11</strain>
    </source>
</reference>
<evidence type="ECO:0000259" key="3">
    <source>
        <dbReference type="Pfam" id="PF00440"/>
    </source>
</evidence>
<organism evidence="4 5">
    <name type="scientific">Thermoactinomyces daqus</name>
    <dbReference type="NCBI Taxonomy" id="1329516"/>
    <lineage>
        <taxon>Bacteria</taxon>
        <taxon>Bacillati</taxon>
        <taxon>Bacillota</taxon>
        <taxon>Bacilli</taxon>
        <taxon>Bacillales</taxon>
        <taxon>Thermoactinomycetaceae</taxon>
        <taxon>Thermoactinomyces</taxon>
    </lineage>
</organism>
<dbReference type="Gene3D" id="1.10.357.10">
    <property type="entry name" value="Tetracycline Repressor, domain 2"/>
    <property type="match status" value="1"/>
</dbReference>
<dbReference type="PANTHER" id="PTHR43479">
    <property type="entry name" value="ACREF/ENVCD OPERON REPRESSOR-RELATED"/>
    <property type="match status" value="1"/>
</dbReference>
<dbReference type="Gene3D" id="1.10.10.60">
    <property type="entry name" value="Homeodomain-like"/>
    <property type="match status" value="1"/>
</dbReference>
<comment type="caution">
    <text evidence="4">The sequence shown here is derived from an EMBL/GenBank/DDBJ whole genome shotgun (WGS) entry which is preliminary data.</text>
</comment>
<dbReference type="PANTHER" id="PTHR43479:SF11">
    <property type="entry name" value="ACREF_ENVCD OPERON REPRESSOR-RELATED"/>
    <property type="match status" value="1"/>
</dbReference>
<gene>
    <name evidence="4" type="ORF">H1164_10945</name>
</gene>
<dbReference type="AlphaFoldDB" id="A0A7W1XBB4"/>
<dbReference type="SUPFAM" id="SSF46689">
    <property type="entry name" value="Homeodomain-like"/>
    <property type="match status" value="1"/>
</dbReference>
<sequence length="187" mass="22085">MAKKLFAERGYHGTTTKAINESIGMADGLLYHYFPGGKLQILHAIFEEEIDRKIGRIKQELQKIAEIDELKDVLFQIGSLLMKYAVRDRELLIIYLKERSLLDPALLQRSIHQLCEVWREICALIEAKIDERHFHQFDPSMMVNQFVGAIIFYLAQNIYFPEKSRSRKRKEQFLCEWVRHTLATWTK</sequence>
<dbReference type="InterPro" id="IPR009057">
    <property type="entry name" value="Homeodomain-like_sf"/>
</dbReference>
<name>A0A7W1XBB4_9BACL</name>
<dbReference type="Pfam" id="PF00440">
    <property type="entry name" value="TetR_N"/>
    <property type="match status" value="1"/>
</dbReference>
<accession>A0A7W1XBB4</accession>
<dbReference type="OrthoDB" id="9814200at2"/>
<evidence type="ECO:0000313" key="5">
    <source>
        <dbReference type="Proteomes" id="UP000530514"/>
    </source>
</evidence>
<dbReference type="EMBL" id="JACEIP010000015">
    <property type="protein sequence ID" value="MBA4543413.1"/>
    <property type="molecule type" value="Genomic_DNA"/>
</dbReference>
<keyword evidence="5" id="KW-1185">Reference proteome</keyword>
<keyword evidence="2" id="KW-1133">Transmembrane helix</keyword>
<feature type="transmembrane region" description="Helical" evidence="2">
    <location>
        <begin position="142"/>
        <end position="160"/>
    </location>
</feature>
<protein>
    <submittedName>
        <fullName evidence="4">Helix-turn-helix transcriptional regulator</fullName>
    </submittedName>
</protein>
<dbReference type="Proteomes" id="UP000530514">
    <property type="component" value="Unassembled WGS sequence"/>
</dbReference>
<evidence type="ECO:0000313" key="4">
    <source>
        <dbReference type="EMBL" id="MBA4543413.1"/>
    </source>
</evidence>
<evidence type="ECO:0000256" key="2">
    <source>
        <dbReference type="SAM" id="Phobius"/>
    </source>
</evidence>
<dbReference type="GO" id="GO:0003677">
    <property type="term" value="F:DNA binding"/>
    <property type="evidence" value="ECO:0007669"/>
    <property type="project" value="UniProtKB-KW"/>
</dbReference>
<dbReference type="InterPro" id="IPR050624">
    <property type="entry name" value="HTH-type_Tx_Regulator"/>
</dbReference>
<keyword evidence="2" id="KW-0472">Membrane</keyword>
<keyword evidence="1" id="KW-0238">DNA-binding</keyword>
<proteinExistence type="predicted"/>
<feature type="domain" description="HTH tetR-type" evidence="3">
    <location>
        <begin position="2"/>
        <end position="45"/>
    </location>
</feature>
<dbReference type="InterPro" id="IPR001647">
    <property type="entry name" value="HTH_TetR"/>
</dbReference>
<keyword evidence="2" id="KW-0812">Transmembrane</keyword>